<comment type="caution">
    <text evidence="2">The sequence shown here is derived from an EMBL/GenBank/DDBJ whole genome shotgun (WGS) entry which is preliminary data.</text>
</comment>
<dbReference type="SUPFAM" id="SSF160719">
    <property type="entry name" value="gpW/gp25-like"/>
    <property type="match status" value="1"/>
</dbReference>
<dbReference type="InterPro" id="IPR007048">
    <property type="entry name" value="IraD/Gp25-like"/>
</dbReference>
<protein>
    <submittedName>
        <fullName evidence="2">GPW/gp25 family protein</fullName>
    </submittedName>
</protein>
<sequence>MSAPFLGRGWKFPVQVDATTGRMLMSEGEDDIAEAIRVILLTSRGERVMRPDFGSGLRDFVFRTMDGTTLTMLQSDLKRAITVWEPRVRDVEVQATVEPSRPGQLQIRIQYVVRSTNNLFNQVYPFYLDEGTK</sequence>
<dbReference type="Pfam" id="PF04965">
    <property type="entry name" value="GPW_gp25"/>
    <property type="match status" value="1"/>
</dbReference>
<dbReference type="RefSeq" id="WP_185133250.1">
    <property type="nucleotide sequence ID" value="NZ_JACJVO010000051.1"/>
</dbReference>
<dbReference type="EMBL" id="JACJVO010000051">
    <property type="protein sequence ID" value="MBB6735600.1"/>
    <property type="molecule type" value="Genomic_DNA"/>
</dbReference>
<keyword evidence="3" id="KW-1185">Reference proteome</keyword>
<proteinExistence type="predicted"/>
<evidence type="ECO:0000259" key="1">
    <source>
        <dbReference type="Pfam" id="PF04965"/>
    </source>
</evidence>
<dbReference type="Gene3D" id="3.10.450.40">
    <property type="match status" value="1"/>
</dbReference>
<reference evidence="2 3" key="1">
    <citation type="submission" date="2020-08" db="EMBL/GenBank/DDBJ databases">
        <title>Cohnella phylogeny.</title>
        <authorList>
            <person name="Dunlap C."/>
        </authorList>
    </citation>
    <scope>NUCLEOTIDE SEQUENCE [LARGE SCALE GENOMIC DNA]</scope>
    <source>
        <strain evidence="2 3">CBP 2801</strain>
    </source>
</reference>
<dbReference type="AlphaFoldDB" id="A0A7X0SVC9"/>
<evidence type="ECO:0000313" key="2">
    <source>
        <dbReference type="EMBL" id="MBB6735600.1"/>
    </source>
</evidence>
<dbReference type="Proteomes" id="UP000564644">
    <property type="component" value="Unassembled WGS sequence"/>
</dbReference>
<feature type="domain" description="IraD/Gp25-like" evidence="1">
    <location>
        <begin position="27"/>
        <end position="117"/>
    </location>
</feature>
<organism evidence="2 3">
    <name type="scientific">Cohnella zeiphila</name>
    <dbReference type="NCBI Taxonomy" id="2761120"/>
    <lineage>
        <taxon>Bacteria</taxon>
        <taxon>Bacillati</taxon>
        <taxon>Bacillota</taxon>
        <taxon>Bacilli</taxon>
        <taxon>Bacillales</taxon>
        <taxon>Paenibacillaceae</taxon>
        <taxon>Cohnella</taxon>
    </lineage>
</organism>
<gene>
    <name evidence="2" type="ORF">H7C18_32290</name>
</gene>
<evidence type="ECO:0000313" key="3">
    <source>
        <dbReference type="Proteomes" id="UP000564644"/>
    </source>
</evidence>
<accession>A0A7X0SVC9</accession>
<name>A0A7X0SVC9_9BACL</name>